<comment type="caution">
    <text evidence="3">The sequence shown here is derived from an EMBL/GenBank/DDBJ whole genome shotgun (WGS) entry which is preliminary data.</text>
</comment>
<dbReference type="GO" id="GO:0008081">
    <property type="term" value="F:phosphoric diester hydrolase activity"/>
    <property type="evidence" value="ECO:0007669"/>
    <property type="project" value="InterPro"/>
</dbReference>
<dbReference type="InterPro" id="IPR030395">
    <property type="entry name" value="GP_PDE_dom"/>
</dbReference>
<evidence type="ECO:0000313" key="4">
    <source>
        <dbReference type="Proteomes" id="UP000306980"/>
    </source>
</evidence>
<dbReference type="PANTHER" id="PTHR46211">
    <property type="entry name" value="GLYCEROPHOSPHORYL DIESTER PHOSPHODIESTERASE"/>
    <property type="match status" value="1"/>
</dbReference>
<keyword evidence="5" id="KW-1185">Reference proteome</keyword>
<reference evidence="3 5" key="2">
    <citation type="submission" date="2019-07" db="EMBL/GenBank/DDBJ databases">
        <title>Genomic analysis of Lentibacillus sp. NKC851-2.</title>
        <authorList>
            <person name="Oh Y.J."/>
        </authorList>
    </citation>
    <scope>NUCLEOTIDE SEQUENCE [LARGE SCALE GENOMIC DNA]</scope>
    <source>
        <strain evidence="3 5">NKC851-2</strain>
    </source>
</reference>
<dbReference type="InterPro" id="IPR017946">
    <property type="entry name" value="PLC-like_Pdiesterase_TIM-brl"/>
</dbReference>
<dbReference type="SUPFAM" id="SSF51695">
    <property type="entry name" value="PLC-like phosphodiesterases"/>
    <property type="match status" value="1"/>
</dbReference>
<organism evidence="3 5">
    <name type="scientific">Lentibacillus cibarius</name>
    <dbReference type="NCBI Taxonomy" id="2583219"/>
    <lineage>
        <taxon>Bacteria</taxon>
        <taxon>Bacillati</taxon>
        <taxon>Bacillota</taxon>
        <taxon>Bacilli</taxon>
        <taxon>Bacillales</taxon>
        <taxon>Bacillaceae</taxon>
        <taxon>Lentibacillus</taxon>
    </lineage>
</organism>
<dbReference type="Proteomes" id="UP000319280">
    <property type="component" value="Unassembled WGS sequence"/>
</dbReference>
<gene>
    <name evidence="2" type="ORF">FFL34_00460</name>
    <name evidence="3" type="ORF">FH966_13570</name>
</gene>
<reference evidence="2 4" key="1">
    <citation type="submission" date="2019-05" db="EMBL/GenBank/DDBJ databases">
        <title>Genomic analysis of Lentibacillus sp. NKC220-2.</title>
        <authorList>
            <person name="Oh Y.J."/>
        </authorList>
    </citation>
    <scope>NUCLEOTIDE SEQUENCE [LARGE SCALE GENOMIC DNA]</scope>
    <source>
        <strain evidence="2 4">NKC220-2</strain>
    </source>
</reference>
<evidence type="ECO:0000313" key="2">
    <source>
        <dbReference type="EMBL" id="TMN20750.1"/>
    </source>
</evidence>
<feature type="domain" description="GP-PDE" evidence="1">
    <location>
        <begin position="3"/>
        <end position="241"/>
    </location>
</feature>
<sequence>MPTNIFAHRGASGHAPENTMAAFELAYRQGADGIETDVHLTKDNIPVLMHDEQVNRTTNGAGYIKDYSLKQLKQLDAGSWFSSAFADSKILSLDEFLTWIRHKALYLNIELKNNKIDYTNLETIIYNRLAHYGLLHRSILSTFNPNSMMRLKKAETDTETALLISRRFKHKKLITYALDLEASAVHIKYRHLRQRLVDRIHQKQLAVRVFTVNELNHMVRCFSMGCDAIFTDYPEAAVQSRRQFNNRNAR</sequence>
<dbReference type="PANTHER" id="PTHR46211:SF1">
    <property type="entry name" value="GLYCEROPHOSPHODIESTER PHOSPHODIESTERASE, CYTOPLASMIC"/>
    <property type="match status" value="1"/>
</dbReference>
<dbReference type="GO" id="GO:0006629">
    <property type="term" value="P:lipid metabolic process"/>
    <property type="evidence" value="ECO:0007669"/>
    <property type="project" value="InterPro"/>
</dbReference>
<name>A0A549YL92_9BACI</name>
<dbReference type="PROSITE" id="PS51704">
    <property type="entry name" value="GP_PDE"/>
    <property type="match status" value="1"/>
</dbReference>
<evidence type="ECO:0000313" key="5">
    <source>
        <dbReference type="Proteomes" id="UP000319280"/>
    </source>
</evidence>
<dbReference type="CDD" id="cd08563">
    <property type="entry name" value="GDPD_TtGDE_like"/>
    <property type="match status" value="1"/>
</dbReference>
<evidence type="ECO:0000313" key="3">
    <source>
        <dbReference type="EMBL" id="TRM12645.1"/>
    </source>
</evidence>
<dbReference type="Pfam" id="PF03009">
    <property type="entry name" value="GDPD"/>
    <property type="match status" value="1"/>
</dbReference>
<protein>
    <submittedName>
        <fullName evidence="3">Glycerophosphodiester phosphodiesterase</fullName>
    </submittedName>
</protein>
<dbReference type="OrthoDB" id="384721at2"/>
<proteinExistence type="predicted"/>
<dbReference type="EMBL" id="VJMZ01000001">
    <property type="protein sequence ID" value="TRM12645.1"/>
    <property type="molecule type" value="Genomic_DNA"/>
</dbReference>
<dbReference type="Proteomes" id="UP000306980">
    <property type="component" value="Unassembled WGS sequence"/>
</dbReference>
<dbReference type="EMBL" id="VCIA01000001">
    <property type="protein sequence ID" value="TMN20750.1"/>
    <property type="molecule type" value="Genomic_DNA"/>
</dbReference>
<accession>A0A5S3QFU3</accession>
<evidence type="ECO:0000259" key="1">
    <source>
        <dbReference type="PROSITE" id="PS51704"/>
    </source>
</evidence>
<dbReference type="AlphaFoldDB" id="A0A549YL92"/>
<dbReference type="Gene3D" id="3.20.20.190">
    <property type="entry name" value="Phosphatidylinositol (PI) phosphodiesterase"/>
    <property type="match status" value="1"/>
</dbReference>
<accession>A0A549YL92</accession>